<feature type="non-terminal residue" evidence="1">
    <location>
        <position position="46"/>
    </location>
</feature>
<evidence type="ECO:0000313" key="2">
    <source>
        <dbReference type="Proteomes" id="UP000265520"/>
    </source>
</evidence>
<accession>A0A392VWT1</accession>
<sequence length="46" mass="4934">MKSLETSIKVSSDSDSAILVLESSGPVEFSLSSLDEELCEVVSETR</sequence>
<proteinExistence type="predicted"/>
<dbReference type="EMBL" id="LXQA011300470">
    <property type="protein sequence ID" value="MCI92417.1"/>
    <property type="molecule type" value="Genomic_DNA"/>
</dbReference>
<dbReference type="Proteomes" id="UP000265520">
    <property type="component" value="Unassembled WGS sequence"/>
</dbReference>
<protein>
    <submittedName>
        <fullName evidence="1">Uncharacterized protein</fullName>
    </submittedName>
</protein>
<name>A0A392VWT1_9FABA</name>
<organism evidence="1 2">
    <name type="scientific">Trifolium medium</name>
    <dbReference type="NCBI Taxonomy" id="97028"/>
    <lineage>
        <taxon>Eukaryota</taxon>
        <taxon>Viridiplantae</taxon>
        <taxon>Streptophyta</taxon>
        <taxon>Embryophyta</taxon>
        <taxon>Tracheophyta</taxon>
        <taxon>Spermatophyta</taxon>
        <taxon>Magnoliopsida</taxon>
        <taxon>eudicotyledons</taxon>
        <taxon>Gunneridae</taxon>
        <taxon>Pentapetalae</taxon>
        <taxon>rosids</taxon>
        <taxon>fabids</taxon>
        <taxon>Fabales</taxon>
        <taxon>Fabaceae</taxon>
        <taxon>Papilionoideae</taxon>
        <taxon>50 kb inversion clade</taxon>
        <taxon>NPAAA clade</taxon>
        <taxon>Hologalegina</taxon>
        <taxon>IRL clade</taxon>
        <taxon>Trifolieae</taxon>
        <taxon>Trifolium</taxon>
    </lineage>
</organism>
<reference evidence="1 2" key="1">
    <citation type="journal article" date="2018" name="Front. Plant Sci.">
        <title>Red Clover (Trifolium pratense) and Zigzag Clover (T. medium) - A Picture of Genomic Similarities and Differences.</title>
        <authorList>
            <person name="Dluhosova J."/>
            <person name="Istvanek J."/>
            <person name="Nedelnik J."/>
            <person name="Repkova J."/>
        </authorList>
    </citation>
    <scope>NUCLEOTIDE SEQUENCE [LARGE SCALE GENOMIC DNA]</scope>
    <source>
        <strain evidence="2">cv. 10/8</strain>
        <tissue evidence="1">Leaf</tissue>
    </source>
</reference>
<evidence type="ECO:0000313" key="1">
    <source>
        <dbReference type="EMBL" id="MCI92417.1"/>
    </source>
</evidence>
<comment type="caution">
    <text evidence="1">The sequence shown here is derived from an EMBL/GenBank/DDBJ whole genome shotgun (WGS) entry which is preliminary data.</text>
</comment>
<dbReference type="AlphaFoldDB" id="A0A392VWT1"/>
<keyword evidence="2" id="KW-1185">Reference proteome</keyword>